<name>A0A093VG98_9GAMM</name>
<dbReference type="SMART" id="SM00822">
    <property type="entry name" value="PKS_KR"/>
    <property type="match status" value="1"/>
</dbReference>
<evidence type="ECO:0000256" key="2">
    <source>
        <dbReference type="ARBA" id="ARBA00023002"/>
    </source>
</evidence>
<dbReference type="Gene3D" id="3.40.50.720">
    <property type="entry name" value="NAD(P)-binding Rossmann-like Domain"/>
    <property type="match status" value="1"/>
</dbReference>
<accession>A0A093VG98</accession>
<feature type="domain" description="Ketoreductase" evidence="3">
    <location>
        <begin position="7"/>
        <end position="172"/>
    </location>
</feature>
<dbReference type="EMBL" id="JQHM01000003">
    <property type="protein sequence ID" value="KFX05309.1"/>
    <property type="molecule type" value="Genomic_DNA"/>
</dbReference>
<protein>
    <submittedName>
        <fullName evidence="4">Oxidoreductase</fullName>
    </submittedName>
</protein>
<dbReference type="InterPro" id="IPR002347">
    <property type="entry name" value="SDR_fam"/>
</dbReference>
<dbReference type="PANTHER" id="PTHR43477">
    <property type="entry name" value="DIHYDROANTICAPSIN 7-DEHYDROGENASE"/>
    <property type="match status" value="1"/>
</dbReference>
<dbReference type="CDD" id="cd05233">
    <property type="entry name" value="SDR_c"/>
    <property type="match status" value="1"/>
</dbReference>
<proteinExistence type="inferred from homology"/>
<dbReference type="Proteomes" id="UP000032874">
    <property type="component" value="Unassembled WGS sequence"/>
</dbReference>
<dbReference type="InterPro" id="IPR057326">
    <property type="entry name" value="KR_dom"/>
</dbReference>
<dbReference type="InterPro" id="IPR036291">
    <property type="entry name" value="NAD(P)-bd_dom_sf"/>
</dbReference>
<dbReference type="RefSeq" id="WP_039305863.1">
    <property type="nucleotide sequence ID" value="NZ_JAODTE010000004.1"/>
</dbReference>
<comment type="caution">
    <text evidence="4">The sequence shown here is derived from an EMBL/GenBank/DDBJ whole genome shotgun (WGS) entry which is preliminary data.</text>
</comment>
<evidence type="ECO:0000313" key="6">
    <source>
        <dbReference type="Proteomes" id="UP000032869"/>
    </source>
</evidence>
<organism evidence="4 7">
    <name type="scientific">Pectobacterium betavasculorum</name>
    <dbReference type="NCBI Taxonomy" id="55207"/>
    <lineage>
        <taxon>Bacteria</taxon>
        <taxon>Pseudomonadati</taxon>
        <taxon>Pseudomonadota</taxon>
        <taxon>Gammaproteobacteria</taxon>
        <taxon>Enterobacterales</taxon>
        <taxon>Pectobacteriaceae</taxon>
        <taxon>Pectobacterium</taxon>
    </lineage>
</organism>
<comment type="similarity">
    <text evidence="1">Belongs to the short-chain dehydrogenases/reductases (SDR) family.</text>
</comment>
<evidence type="ECO:0000313" key="7">
    <source>
        <dbReference type="Proteomes" id="UP000032874"/>
    </source>
</evidence>
<evidence type="ECO:0000256" key="1">
    <source>
        <dbReference type="ARBA" id="ARBA00006484"/>
    </source>
</evidence>
<sequence length="229" mass="23816">MSATAPKHALITGSSSGIGAAITQKLLAEGWRVTGLSRKPGDYSHPHFTHRAVDIMDTPALTAILDEIVQVDAAIHAAGIMKAAPLGQLSLEDGETLWRLHINAAQVLADRLVDKLPQGGRIVLLGSRTSSGSAGRSQYVTTKSAMIGMARSWAAELAPRGITVNIVAPGATETPMLTMPGRQSSPAKLPPIGRFIQPQEVADLVGYLLSPSAAAITGQQLVMCGGASL</sequence>
<reference evidence="6 7" key="1">
    <citation type="submission" date="2014-08" db="EMBL/GenBank/DDBJ databases">
        <title>Genome sequences of NCPPB Pectobacterium isolates.</title>
        <authorList>
            <person name="Glover R.H."/>
            <person name="Sapp M."/>
            <person name="Elphinstone J."/>
        </authorList>
    </citation>
    <scope>NUCLEOTIDE SEQUENCE [LARGE SCALE GENOMIC DNA]</scope>
    <source>
        <strain evidence="5 6">NCPPB 2793</strain>
        <strain evidence="4 7">NCPPB 2795</strain>
    </source>
</reference>
<gene>
    <name evidence="5" type="ORF">JV35_14340</name>
    <name evidence="4" type="ORF">KP22_11415</name>
</gene>
<dbReference type="Proteomes" id="UP000032869">
    <property type="component" value="Unassembled WGS sequence"/>
</dbReference>
<dbReference type="SUPFAM" id="SSF51735">
    <property type="entry name" value="NAD(P)-binding Rossmann-fold domains"/>
    <property type="match status" value="1"/>
</dbReference>
<dbReference type="InterPro" id="IPR051122">
    <property type="entry name" value="SDR_DHRS6-like"/>
</dbReference>
<dbReference type="Pfam" id="PF13561">
    <property type="entry name" value="adh_short_C2"/>
    <property type="match status" value="1"/>
</dbReference>
<keyword evidence="6" id="KW-1185">Reference proteome</keyword>
<dbReference type="AlphaFoldDB" id="A0A093VG98"/>
<dbReference type="eggNOG" id="COG1028">
    <property type="taxonomic scope" value="Bacteria"/>
</dbReference>
<dbReference type="PRINTS" id="PR00081">
    <property type="entry name" value="GDHRDH"/>
</dbReference>
<evidence type="ECO:0000313" key="4">
    <source>
        <dbReference type="EMBL" id="KFX05309.1"/>
    </source>
</evidence>
<dbReference type="GO" id="GO:0016491">
    <property type="term" value="F:oxidoreductase activity"/>
    <property type="evidence" value="ECO:0007669"/>
    <property type="project" value="UniProtKB-KW"/>
</dbReference>
<keyword evidence="2" id="KW-0560">Oxidoreductase</keyword>
<evidence type="ECO:0000259" key="3">
    <source>
        <dbReference type="SMART" id="SM00822"/>
    </source>
</evidence>
<dbReference type="OrthoDB" id="8665216at2"/>
<dbReference type="EMBL" id="JQHL01000006">
    <property type="protein sequence ID" value="KFX19593.1"/>
    <property type="molecule type" value="Genomic_DNA"/>
</dbReference>
<dbReference type="STRING" id="55207.KP22_11415"/>
<evidence type="ECO:0000313" key="5">
    <source>
        <dbReference type="EMBL" id="KFX19593.1"/>
    </source>
</evidence>
<dbReference type="PANTHER" id="PTHR43477:SF1">
    <property type="entry name" value="DIHYDROANTICAPSIN 7-DEHYDROGENASE"/>
    <property type="match status" value="1"/>
</dbReference>